<keyword evidence="1 5" id="KW-0489">Methyltransferase</keyword>
<dbReference type="EMBL" id="SJJR01000043">
    <property type="protein sequence ID" value="TCB87371.1"/>
    <property type="molecule type" value="Genomic_DNA"/>
</dbReference>
<dbReference type="Gene3D" id="3.40.1280.10">
    <property type="match status" value="1"/>
</dbReference>
<dbReference type="InterPro" id="IPR029026">
    <property type="entry name" value="tRNA_m1G_MTases_N"/>
</dbReference>
<dbReference type="Pfam" id="PF00588">
    <property type="entry name" value="SpoU_methylase"/>
    <property type="match status" value="1"/>
</dbReference>
<dbReference type="EMBL" id="SJJR01000038">
    <property type="protein sequence ID" value="TCB88301.1"/>
    <property type="molecule type" value="Genomic_DNA"/>
</dbReference>
<evidence type="ECO:0000313" key="4">
    <source>
        <dbReference type="EMBL" id="TCB87371.1"/>
    </source>
</evidence>
<keyword evidence="2 5" id="KW-0808">Transferase</keyword>
<evidence type="ECO:0000259" key="3">
    <source>
        <dbReference type="Pfam" id="PF00588"/>
    </source>
</evidence>
<gene>
    <name evidence="5" type="ORF">E0H26_28630</name>
    <name evidence="4" type="ORF">E0H26_28980</name>
</gene>
<evidence type="ECO:0000256" key="2">
    <source>
        <dbReference type="ARBA" id="ARBA00022679"/>
    </source>
</evidence>
<dbReference type="InterPro" id="IPR001537">
    <property type="entry name" value="SpoU_MeTrfase"/>
</dbReference>
<sequence length="70" mass="7463">NLDAAEYDFTQPTLALIGNETTGLSSGWREACDQLVRIPMFGSASSLNAATAATVVLYEAARQRSASARR</sequence>
<proteinExistence type="predicted"/>
<dbReference type="GO" id="GO:0008173">
    <property type="term" value="F:RNA methyltransferase activity"/>
    <property type="evidence" value="ECO:0007669"/>
    <property type="project" value="InterPro"/>
</dbReference>
<dbReference type="SUPFAM" id="SSF75217">
    <property type="entry name" value="alpha/beta knot"/>
    <property type="match status" value="1"/>
</dbReference>
<dbReference type="Proteomes" id="UP000292274">
    <property type="component" value="Unassembled WGS sequence"/>
</dbReference>
<evidence type="ECO:0000313" key="6">
    <source>
        <dbReference type="Proteomes" id="UP000292274"/>
    </source>
</evidence>
<evidence type="ECO:0000313" key="5">
    <source>
        <dbReference type="EMBL" id="TCB88301.1"/>
    </source>
</evidence>
<reference evidence="5 6" key="1">
    <citation type="submission" date="2019-02" db="EMBL/GenBank/DDBJ databases">
        <title>Jishengella sp. nov., isolated from a root of Zingiber montanum.</title>
        <authorList>
            <person name="Kuncharoen N."/>
            <person name="Kudo T."/>
            <person name="Masahiro Y."/>
            <person name="Ohkuma M."/>
            <person name="Tanasupawat S."/>
        </authorList>
    </citation>
    <scope>NUCLEOTIDE SEQUENCE [LARGE SCALE GENOMIC DNA]</scope>
    <source>
        <strain evidence="5 6">PLAI 1-1</strain>
    </source>
</reference>
<dbReference type="GO" id="GO:0032259">
    <property type="term" value="P:methylation"/>
    <property type="evidence" value="ECO:0007669"/>
    <property type="project" value="UniProtKB-KW"/>
</dbReference>
<dbReference type="InterPro" id="IPR029028">
    <property type="entry name" value="Alpha/beta_knot_MTases"/>
</dbReference>
<feature type="non-terminal residue" evidence="5">
    <location>
        <position position="1"/>
    </location>
</feature>
<protein>
    <submittedName>
        <fullName evidence="5">tRNA methyltransferase</fullName>
    </submittedName>
</protein>
<name>A0A4R0G0Z8_9ACTN</name>
<comment type="caution">
    <text evidence="5">The sequence shown here is derived from an EMBL/GenBank/DDBJ whole genome shotgun (WGS) entry which is preliminary data.</text>
</comment>
<feature type="domain" description="tRNA/rRNA methyltransferase SpoU type" evidence="3">
    <location>
        <begin position="5"/>
        <end position="58"/>
    </location>
</feature>
<dbReference type="PANTHER" id="PTHR43191:SF2">
    <property type="entry name" value="RRNA METHYLTRANSFERASE 3, MITOCHONDRIAL"/>
    <property type="match status" value="1"/>
</dbReference>
<dbReference type="AlphaFoldDB" id="A0A4R0G0Z8"/>
<dbReference type="GO" id="GO:0003723">
    <property type="term" value="F:RNA binding"/>
    <property type="evidence" value="ECO:0007669"/>
    <property type="project" value="InterPro"/>
</dbReference>
<dbReference type="GO" id="GO:0006396">
    <property type="term" value="P:RNA processing"/>
    <property type="evidence" value="ECO:0007669"/>
    <property type="project" value="InterPro"/>
</dbReference>
<dbReference type="InterPro" id="IPR051259">
    <property type="entry name" value="rRNA_Methyltransferase"/>
</dbReference>
<organism evidence="5 6">
    <name type="scientific">Micromonospora zingiberis</name>
    <dbReference type="NCBI Taxonomy" id="2053011"/>
    <lineage>
        <taxon>Bacteria</taxon>
        <taxon>Bacillati</taxon>
        <taxon>Actinomycetota</taxon>
        <taxon>Actinomycetes</taxon>
        <taxon>Micromonosporales</taxon>
        <taxon>Micromonosporaceae</taxon>
        <taxon>Micromonospora</taxon>
    </lineage>
</organism>
<dbReference type="PANTHER" id="PTHR43191">
    <property type="entry name" value="RRNA METHYLTRANSFERASE 3"/>
    <property type="match status" value="1"/>
</dbReference>
<keyword evidence="6" id="KW-1185">Reference proteome</keyword>
<evidence type="ECO:0000256" key="1">
    <source>
        <dbReference type="ARBA" id="ARBA00022603"/>
    </source>
</evidence>
<accession>A0A4R0G0Z8</accession>
<dbReference type="RefSeq" id="WP_165522020.1">
    <property type="nucleotide sequence ID" value="NZ_SJJR01000038.1"/>
</dbReference>